<name>A0ABU0S7N9_9HYPH</name>
<dbReference type="Proteomes" id="UP001237780">
    <property type="component" value="Unassembled WGS sequence"/>
</dbReference>
<keyword evidence="2" id="KW-1185">Reference proteome</keyword>
<evidence type="ECO:0000313" key="2">
    <source>
        <dbReference type="Proteomes" id="UP001237780"/>
    </source>
</evidence>
<evidence type="ECO:0000313" key="1">
    <source>
        <dbReference type="EMBL" id="MDQ0996778.1"/>
    </source>
</evidence>
<accession>A0ABU0S7N9</accession>
<comment type="caution">
    <text evidence="1">The sequence shown here is derived from an EMBL/GenBank/DDBJ whole genome shotgun (WGS) entry which is preliminary data.</text>
</comment>
<dbReference type="EMBL" id="JAUSZT010000003">
    <property type="protein sequence ID" value="MDQ0996778.1"/>
    <property type="molecule type" value="Genomic_DNA"/>
</dbReference>
<gene>
    <name evidence="1" type="ORF">QFZ34_001960</name>
</gene>
<reference evidence="1 2" key="1">
    <citation type="submission" date="2023-07" db="EMBL/GenBank/DDBJ databases">
        <title>Comparative genomics of wheat-associated soil bacteria to identify genetic determinants of phenazine resistance.</title>
        <authorList>
            <person name="Mouncey N."/>
        </authorList>
    </citation>
    <scope>NUCLEOTIDE SEQUENCE [LARGE SCALE GENOMIC DNA]</scope>
    <source>
        <strain evidence="1 2">W4I11</strain>
    </source>
</reference>
<organism evidence="1 2">
    <name type="scientific">Phyllobacterium ifriqiyense</name>
    <dbReference type="NCBI Taxonomy" id="314238"/>
    <lineage>
        <taxon>Bacteria</taxon>
        <taxon>Pseudomonadati</taxon>
        <taxon>Pseudomonadota</taxon>
        <taxon>Alphaproteobacteria</taxon>
        <taxon>Hyphomicrobiales</taxon>
        <taxon>Phyllobacteriaceae</taxon>
        <taxon>Phyllobacterium</taxon>
    </lineage>
</organism>
<sequence length="58" mass="6984">MLSYQRMPELFQTNKMEKQKITSFHERRLRQIVNLLALVTRAGVSAKNRILNSYFLHY</sequence>
<proteinExistence type="predicted"/>
<protein>
    <submittedName>
        <fullName evidence="1">Uncharacterized protein</fullName>
    </submittedName>
</protein>